<dbReference type="RefSeq" id="XP_025467428.1">
    <property type="nucleotide sequence ID" value="XM_025617618.1"/>
</dbReference>
<feature type="region of interest" description="Disordered" evidence="1">
    <location>
        <begin position="159"/>
        <end position="183"/>
    </location>
</feature>
<reference evidence="2 3" key="1">
    <citation type="submission" date="2016-12" db="EMBL/GenBank/DDBJ databases">
        <title>The genomes of Aspergillus section Nigri reveals drivers in fungal speciation.</title>
        <authorList>
            <consortium name="DOE Joint Genome Institute"/>
            <person name="Vesth T.C."/>
            <person name="Nybo J."/>
            <person name="Theobald S."/>
            <person name="Brandl J."/>
            <person name="Frisvad J.C."/>
            <person name="Nielsen K.F."/>
            <person name="Lyhne E.K."/>
            <person name="Kogle M.E."/>
            <person name="Kuo A."/>
            <person name="Riley R."/>
            <person name="Clum A."/>
            <person name="Nolan M."/>
            <person name="Lipzen A."/>
            <person name="Salamov A."/>
            <person name="Henrissat B."/>
            <person name="Wiebenga A."/>
            <person name="De Vries R.P."/>
            <person name="Grigoriev I.V."/>
            <person name="Mortensen U.H."/>
            <person name="Andersen M.R."/>
            <person name="Baker S.E."/>
        </authorList>
    </citation>
    <scope>NUCLEOTIDE SEQUENCE [LARGE SCALE GENOMIC DNA]</scope>
    <source>
        <strain evidence="2 3">CBS 115572</strain>
    </source>
</reference>
<dbReference type="GeneID" id="37119761"/>
<evidence type="ECO:0000313" key="2">
    <source>
        <dbReference type="EMBL" id="PWY87220.1"/>
    </source>
</evidence>
<organism evidence="2 3">
    <name type="scientific">Aspergillus sclerotioniger CBS 115572</name>
    <dbReference type="NCBI Taxonomy" id="1450535"/>
    <lineage>
        <taxon>Eukaryota</taxon>
        <taxon>Fungi</taxon>
        <taxon>Dikarya</taxon>
        <taxon>Ascomycota</taxon>
        <taxon>Pezizomycotina</taxon>
        <taxon>Eurotiomycetes</taxon>
        <taxon>Eurotiomycetidae</taxon>
        <taxon>Eurotiales</taxon>
        <taxon>Aspergillaceae</taxon>
        <taxon>Aspergillus</taxon>
        <taxon>Aspergillus subgen. Circumdati</taxon>
    </lineage>
</organism>
<dbReference type="AlphaFoldDB" id="A0A317WSN8"/>
<evidence type="ECO:0000256" key="1">
    <source>
        <dbReference type="SAM" id="MobiDB-lite"/>
    </source>
</evidence>
<comment type="caution">
    <text evidence="2">The sequence shown here is derived from an EMBL/GenBank/DDBJ whole genome shotgun (WGS) entry which is preliminary data.</text>
</comment>
<accession>A0A317WSN8</accession>
<sequence length="282" mass="30550">MEMTAAMDAAESIVLLPAAVSSDPVRWARFPSIQVRGHSSWADTPTAQKDGLMSFLDITSRLLECSGWFEGWRFQPFIARISWRHCQTPEPWGGASTVSVTVSPTRSTAGPVTLCSFFCRHLPLRKRNRSSPSLPLGLAGIPVGSLDRSSQFLGYLPTPSEASKPPTLSRHDSANCQEGSRVPEQVPLPSIPALCLSLYCGHWTLDGLPSDPTDSSVPTQATESSPIQAGFKVIDTVPTLPSLKTRALTTNCCRSSSRIHSHFTPSHPPTTLLIIRFMAAAI</sequence>
<keyword evidence="3" id="KW-1185">Reference proteome</keyword>
<dbReference type="Proteomes" id="UP000246702">
    <property type="component" value="Unassembled WGS sequence"/>
</dbReference>
<gene>
    <name evidence="2" type="ORF">BO94DRAFT_71480</name>
</gene>
<dbReference type="EMBL" id="MSFK01000014">
    <property type="protein sequence ID" value="PWY87220.1"/>
    <property type="molecule type" value="Genomic_DNA"/>
</dbReference>
<evidence type="ECO:0000313" key="3">
    <source>
        <dbReference type="Proteomes" id="UP000246702"/>
    </source>
</evidence>
<protein>
    <submittedName>
        <fullName evidence="2">Uncharacterized protein</fullName>
    </submittedName>
</protein>
<proteinExistence type="predicted"/>
<name>A0A317WSN8_9EURO</name>